<reference evidence="2 4" key="2">
    <citation type="submission" date="2017-10" db="EMBL/GenBank/DDBJ databases">
        <title>The new phylogeny of genus Mycobacterium.</title>
        <authorList>
            <person name="Tortoli E."/>
            <person name="Trovato A."/>
            <person name="Cirillo D.M."/>
        </authorList>
    </citation>
    <scope>NUCLEOTIDE SEQUENCE [LARGE SCALE GENOMIC DNA]</scope>
    <source>
        <strain evidence="2 4">IP141170001</strain>
    </source>
</reference>
<evidence type="ECO:0000313" key="1">
    <source>
        <dbReference type="EMBL" id="OPE54385.1"/>
    </source>
</evidence>
<evidence type="ECO:0000313" key="2">
    <source>
        <dbReference type="EMBL" id="PEG55560.1"/>
    </source>
</evidence>
<gene>
    <name evidence="1" type="ORF">BV510_10640</name>
    <name evidence="2" type="ORF">CRI78_04655</name>
</gene>
<evidence type="ECO:0000313" key="4">
    <source>
        <dbReference type="Proteomes" id="UP000220340"/>
    </source>
</evidence>
<dbReference type="Proteomes" id="UP000220340">
    <property type="component" value="Unassembled WGS sequence"/>
</dbReference>
<evidence type="ECO:0000313" key="3">
    <source>
        <dbReference type="Proteomes" id="UP000191039"/>
    </source>
</evidence>
<sequence>MSSLVANRALRRVVDLPVSPALAADPAGRQRLHDQLYAAGLFEGLSWPDAALVADAVTADAGRTDGVGAMRHRARTVAVGRETWDDRVSVVWALTVAADVLEMFGETGDVM</sequence>
<name>A0A1Q4H9J2_9MYCO</name>
<comment type="caution">
    <text evidence="1">The sequence shown here is derived from an EMBL/GenBank/DDBJ whole genome shotgun (WGS) entry which is preliminary data.</text>
</comment>
<reference evidence="1 3" key="1">
    <citation type="submission" date="2016-09" db="EMBL/GenBank/DDBJ databases">
        <title>genome sequences of unsequenced Mycobacteria.</title>
        <authorList>
            <person name="Greninger A.L."/>
            <person name="Jerome K.R."/>
            <person name="Mcnair B."/>
            <person name="Wallis C."/>
            <person name="Fang F."/>
        </authorList>
    </citation>
    <scope>NUCLEOTIDE SEQUENCE [LARGE SCALE GENOMIC DNA]</scope>
    <source>
        <strain evidence="1 3">BM1</strain>
    </source>
</reference>
<protein>
    <submittedName>
        <fullName evidence="1">Uncharacterized protein</fullName>
    </submittedName>
</protein>
<accession>A0A1Q4H9J2</accession>
<dbReference type="EMBL" id="MIJD01000090">
    <property type="protein sequence ID" value="OPE54385.1"/>
    <property type="molecule type" value="Genomic_DNA"/>
</dbReference>
<keyword evidence="4" id="KW-1185">Reference proteome</keyword>
<dbReference type="EMBL" id="PDCR01000005">
    <property type="protein sequence ID" value="PEG55560.1"/>
    <property type="molecule type" value="Genomic_DNA"/>
</dbReference>
<dbReference type="AlphaFoldDB" id="A0A1Q4H9J2"/>
<dbReference type="Proteomes" id="UP000191039">
    <property type="component" value="Unassembled WGS sequence"/>
</dbReference>
<organism evidence="1 3">
    <name type="scientific">Mycolicibacterium diernhoferi</name>
    <dbReference type="NCBI Taxonomy" id="1801"/>
    <lineage>
        <taxon>Bacteria</taxon>
        <taxon>Bacillati</taxon>
        <taxon>Actinomycetota</taxon>
        <taxon>Actinomycetes</taxon>
        <taxon>Mycobacteriales</taxon>
        <taxon>Mycobacteriaceae</taxon>
        <taxon>Mycolicibacterium</taxon>
    </lineage>
</organism>
<dbReference type="RefSeq" id="WP_073858226.1">
    <property type="nucleotide sequence ID" value="NZ_BAAATC010000019.1"/>
</dbReference>
<proteinExistence type="predicted"/>